<protein>
    <submittedName>
        <fullName evidence="9">Inner membrane protein YccS</fullName>
    </submittedName>
</protein>
<feature type="transmembrane region" description="Helical" evidence="7">
    <location>
        <begin position="134"/>
        <end position="155"/>
    </location>
</feature>
<evidence type="ECO:0000256" key="2">
    <source>
        <dbReference type="ARBA" id="ARBA00022475"/>
    </source>
</evidence>
<evidence type="ECO:0000256" key="1">
    <source>
        <dbReference type="ARBA" id="ARBA00004651"/>
    </source>
</evidence>
<sequence length="671" mass="69797">MLKVLTLPVVPDLAAVMRSLVGVLAVAVIAWNWGPPGSGTAAAGAAAIAGVTALQDSPRGRIARVAAVSLLMGAAALLGGLTSAYSALFVAVIALWCFGAAMLWALGAHAGLIAGVSGALIVIAPPVPPTLMSTLGAAALVAAAGLLQAGLFAVWPQRRWRVQRDALATAYRCLAADARRLADADAAGDATVNTEPLIGLRAAFTQVDGQAGRRPGEHRDWYGLPERIATTLTGLAARESRTDGLTDVLTAAADALAAVAETGRSARGAADAAMRRLDSAAAGLTGAEAAEVGRLSLQLHDALAMRLGDFAPSSSEVVRLRRPELRTSVRAAVDRTRAHLDRHSPVFRHAVRLGVAVAVGGGMERYADVAYGYWVPLTVLLVLRPETAHTYTRCVGRVGGTAIGVLVASTVLFLLDPGAVASAVLAVLFLAVSYAAAGFGYLALSAALAAAVVFLINIDRAAEPATVGELLSATLVGGAIAVLVHVLLPDHALARLGQRAGELLKTEIDYAATVIKAYVHELDNPDDALSSAWQRAFRARAAFEAAAGVTRMESRELRHWLRSYRTALNVVTASCTTLEANFPGNPSTAWSREFVRAVDEYVESLCGDPPTPASPWTVDTEELTAADQRLRDAVSGRRSEDGAARVLVAEIGTITRHLLMIAVSPGPTAAR</sequence>
<dbReference type="Proteomes" id="UP000430146">
    <property type="component" value="Unassembled WGS sequence"/>
</dbReference>
<keyword evidence="3 7" id="KW-0812">Transmembrane</keyword>
<evidence type="ECO:0000313" key="10">
    <source>
        <dbReference type="Proteomes" id="UP000430146"/>
    </source>
</evidence>
<evidence type="ECO:0000256" key="6">
    <source>
        <dbReference type="ARBA" id="ARBA00043993"/>
    </source>
</evidence>
<dbReference type="RefSeq" id="WP_200846136.1">
    <property type="nucleotide sequence ID" value="NZ_CACSIP010000048.1"/>
</dbReference>
<proteinExistence type="inferred from homology"/>
<feature type="transmembrane region" description="Helical" evidence="7">
    <location>
        <begin position="438"/>
        <end position="458"/>
    </location>
</feature>
<dbReference type="PANTHER" id="PTHR30509:SF9">
    <property type="entry name" value="MULTIDRUG RESISTANCE PROTEIN MDTO"/>
    <property type="match status" value="1"/>
</dbReference>
<comment type="subcellular location">
    <subcellularLocation>
        <location evidence="1">Cell membrane</location>
        <topology evidence="1">Multi-pass membrane protein</topology>
    </subcellularLocation>
</comment>
<dbReference type="PANTHER" id="PTHR30509">
    <property type="entry name" value="P-HYDROXYBENZOIC ACID EFFLUX PUMP SUBUNIT-RELATED"/>
    <property type="match status" value="1"/>
</dbReference>
<keyword evidence="10" id="KW-1185">Reference proteome</keyword>
<feature type="transmembrane region" description="Helical" evidence="7">
    <location>
        <begin position="403"/>
        <end position="432"/>
    </location>
</feature>
<comment type="similarity">
    <text evidence="6">Belongs to the YccS/YhfK family.</text>
</comment>
<evidence type="ECO:0000256" key="7">
    <source>
        <dbReference type="SAM" id="Phobius"/>
    </source>
</evidence>
<dbReference type="Pfam" id="PF13515">
    <property type="entry name" value="FUSC_2"/>
    <property type="match status" value="1"/>
</dbReference>
<gene>
    <name evidence="9" type="primary">yccS_2</name>
    <name evidence="9" type="ORF">AELLOGFF_06136</name>
</gene>
<dbReference type="GO" id="GO:0005886">
    <property type="term" value="C:plasma membrane"/>
    <property type="evidence" value="ECO:0007669"/>
    <property type="project" value="UniProtKB-SubCell"/>
</dbReference>
<feature type="transmembrane region" description="Helical" evidence="7">
    <location>
        <begin position="470"/>
        <end position="488"/>
    </location>
</feature>
<evidence type="ECO:0000256" key="4">
    <source>
        <dbReference type="ARBA" id="ARBA00022989"/>
    </source>
</evidence>
<evidence type="ECO:0000256" key="3">
    <source>
        <dbReference type="ARBA" id="ARBA00022692"/>
    </source>
</evidence>
<organism evidence="9 10">
    <name type="scientific">Mycolicibacterium vanbaalenii</name>
    <name type="common">Mycobacterium vanbaalenii</name>
    <dbReference type="NCBI Taxonomy" id="110539"/>
    <lineage>
        <taxon>Bacteria</taxon>
        <taxon>Bacillati</taxon>
        <taxon>Actinomycetota</taxon>
        <taxon>Actinomycetes</taxon>
        <taxon>Mycobacteriales</taxon>
        <taxon>Mycobacteriaceae</taxon>
        <taxon>Mycolicibacterium</taxon>
    </lineage>
</organism>
<keyword evidence="2" id="KW-1003">Cell membrane</keyword>
<dbReference type="AlphaFoldDB" id="A0A5S9R973"/>
<feature type="transmembrane region" description="Helical" evidence="7">
    <location>
        <begin position="12"/>
        <end position="31"/>
    </location>
</feature>
<keyword evidence="4 7" id="KW-1133">Transmembrane helix</keyword>
<name>A0A5S9R973_MYCVN</name>
<evidence type="ECO:0000259" key="8">
    <source>
        <dbReference type="Pfam" id="PF13515"/>
    </source>
</evidence>
<reference evidence="9 10" key="1">
    <citation type="submission" date="2019-11" db="EMBL/GenBank/DDBJ databases">
        <authorList>
            <person name="Holert J."/>
        </authorList>
    </citation>
    <scope>NUCLEOTIDE SEQUENCE [LARGE SCALE GENOMIC DNA]</scope>
    <source>
        <strain evidence="9">BC8_1</strain>
    </source>
</reference>
<evidence type="ECO:0000256" key="5">
    <source>
        <dbReference type="ARBA" id="ARBA00023136"/>
    </source>
</evidence>
<accession>A0A5S9R973</accession>
<evidence type="ECO:0000313" key="9">
    <source>
        <dbReference type="EMBL" id="CAA0133470.1"/>
    </source>
</evidence>
<feature type="transmembrane region" description="Helical" evidence="7">
    <location>
        <begin position="111"/>
        <end position="128"/>
    </location>
</feature>
<dbReference type="EMBL" id="CACSIP010000048">
    <property type="protein sequence ID" value="CAA0133470.1"/>
    <property type="molecule type" value="Genomic_DNA"/>
</dbReference>
<keyword evidence="5 7" id="KW-0472">Membrane</keyword>
<feature type="domain" description="Integral membrane bound transporter" evidence="8">
    <location>
        <begin position="366"/>
        <end position="484"/>
    </location>
</feature>
<dbReference type="InterPro" id="IPR049453">
    <property type="entry name" value="Memb_transporter_dom"/>
</dbReference>